<keyword evidence="7 10" id="KW-0067">ATP-binding</keyword>
<dbReference type="GO" id="GO:0106408">
    <property type="term" value="F:diadenylate cyclase activity"/>
    <property type="evidence" value="ECO:0007669"/>
    <property type="project" value="UniProtKB-EC"/>
</dbReference>
<dbReference type="InterPro" id="IPR014046">
    <property type="entry name" value="C-di-AMP_synthase"/>
</dbReference>
<dbReference type="Proteomes" id="UP000434052">
    <property type="component" value="Unassembled WGS sequence"/>
</dbReference>
<evidence type="ECO:0000256" key="6">
    <source>
        <dbReference type="ARBA" id="ARBA00022741"/>
    </source>
</evidence>
<keyword evidence="15" id="KW-1185">Reference proteome</keyword>
<feature type="domain" description="DAC" evidence="11">
    <location>
        <begin position="81"/>
        <end position="239"/>
    </location>
</feature>
<feature type="transmembrane region" description="Helical" evidence="10">
    <location>
        <begin position="59"/>
        <end position="80"/>
    </location>
</feature>
<dbReference type="OrthoDB" id="9807385at2"/>
<evidence type="ECO:0000256" key="1">
    <source>
        <dbReference type="ARBA" id="ARBA00000877"/>
    </source>
</evidence>
<dbReference type="HAMAP" id="MF_01499">
    <property type="entry name" value="DacA"/>
    <property type="match status" value="1"/>
</dbReference>
<dbReference type="FunFam" id="3.40.1700.10:FF:000002">
    <property type="entry name" value="Diadenylate cyclase"/>
    <property type="match status" value="1"/>
</dbReference>
<dbReference type="InterPro" id="IPR045585">
    <property type="entry name" value="CdaA_N"/>
</dbReference>
<proteinExistence type="inferred from homology"/>
<dbReference type="InterPro" id="IPR003390">
    <property type="entry name" value="DNA_integrity_scan_DisA_N"/>
</dbReference>
<feature type="transmembrane region" description="Helical" evidence="10">
    <location>
        <begin position="36"/>
        <end position="53"/>
    </location>
</feature>
<dbReference type="GO" id="GO:0004016">
    <property type="term" value="F:adenylate cyclase activity"/>
    <property type="evidence" value="ECO:0007669"/>
    <property type="project" value="UniProtKB-UniRule"/>
</dbReference>
<keyword evidence="2 10" id="KW-1003">Cell membrane</keyword>
<dbReference type="EC" id="2.7.7.85" evidence="10"/>
<dbReference type="Proteomes" id="UP000503251">
    <property type="component" value="Chromosome"/>
</dbReference>
<evidence type="ECO:0000256" key="5">
    <source>
        <dbReference type="ARBA" id="ARBA00022695"/>
    </source>
</evidence>
<organism evidence="13 14">
    <name type="scientific">Oceanidesulfovibrio marinus</name>
    <dbReference type="NCBI Taxonomy" id="370038"/>
    <lineage>
        <taxon>Bacteria</taxon>
        <taxon>Pseudomonadati</taxon>
        <taxon>Thermodesulfobacteriota</taxon>
        <taxon>Desulfovibrionia</taxon>
        <taxon>Desulfovibrionales</taxon>
        <taxon>Desulfovibrionaceae</taxon>
        <taxon>Oceanidesulfovibrio</taxon>
    </lineage>
</organism>
<sequence length="252" mass="27437">MFNMSQIQIGWRDILDIALVTFLVYRLILFVKGTRAVSVVYGLVLIILVYFVSEEFGLYTLNWLLANFLGSLFLVVVIIFQQDIRKALSEVGAGRMFRSGNHQIGEPALNELIQALISLAASRIGALVVLEKSVPLGDVVEKGVRLDSRVSKDLLVTIFYPNTPLHDGAVIMKGSKIVAAACILPLSSAGAGHSSDLGTRHRAALGMSEETDAVVVVVSEERGRISVAHEGALNVCPDEARLREILLEKLAR</sequence>
<dbReference type="InterPro" id="IPR034701">
    <property type="entry name" value="CdaA"/>
</dbReference>
<evidence type="ECO:0000256" key="2">
    <source>
        <dbReference type="ARBA" id="ARBA00022475"/>
    </source>
</evidence>
<keyword evidence="3 10" id="KW-0808">Transferase</keyword>
<dbReference type="NCBIfam" id="TIGR00159">
    <property type="entry name" value="diadenylate cyclase CdaA"/>
    <property type="match status" value="1"/>
</dbReference>
<dbReference type="PANTHER" id="PTHR34185:SF1">
    <property type="entry name" value="DIADENYLATE CYCLASE"/>
    <property type="match status" value="1"/>
</dbReference>
<accession>A0A6P1ZIA3</accession>
<evidence type="ECO:0000313" key="15">
    <source>
        <dbReference type="Proteomes" id="UP000503251"/>
    </source>
</evidence>
<name>A0A6P1ZIA3_9BACT</name>
<dbReference type="PIRSF" id="PIRSF004793">
    <property type="entry name" value="UCP004793"/>
    <property type="match status" value="1"/>
</dbReference>
<comment type="similarity">
    <text evidence="10">Belongs to the adenylate cyclase family. DacA/CdaA subfamily.</text>
</comment>
<dbReference type="EMBL" id="CP039543">
    <property type="protein sequence ID" value="QJT11252.1"/>
    <property type="molecule type" value="Genomic_DNA"/>
</dbReference>
<dbReference type="GO" id="GO:0005524">
    <property type="term" value="F:ATP binding"/>
    <property type="evidence" value="ECO:0007669"/>
    <property type="project" value="UniProtKB-UniRule"/>
</dbReference>
<protein>
    <recommendedName>
        <fullName evidence="10">Diadenylate cyclase</fullName>
        <shortName evidence="10">DAC</shortName>
        <ecNumber evidence="10">2.7.7.85</ecNumber>
    </recommendedName>
    <alternativeName>
        <fullName evidence="10">Cyclic-di-AMP synthase</fullName>
        <shortName evidence="10">c-di-AMP synthase</shortName>
    </alternativeName>
</protein>
<evidence type="ECO:0000256" key="10">
    <source>
        <dbReference type="HAMAP-Rule" id="MF_01499"/>
    </source>
</evidence>
<dbReference type="AlphaFoldDB" id="A0A6P1ZIA3"/>
<dbReference type="Pfam" id="PF02457">
    <property type="entry name" value="DAC"/>
    <property type="match status" value="1"/>
</dbReference>
<evidence type="ECO:0000256" key="7">
    <source>
        <dbReference type="ARBA" id="ARBA00022840"/>
    </source>
</evidence>
<dbReference type="SUPFAM" id="SSF143597">
    <property type="entry name" value="YojJ-like"/>
    <property type="match status" value="1"/>
</dbReference>
<dbReference type="EMBL" id="QMIF01000010">
    <property type="protein sequence ID" value="TVM32620.1"/>
    <property type="molecule type" value="Genomic_DNA"/>
</dbReference>
<keyword evidence="8 10" id="KW-1133">Transmembrane helix</keyword>
<evidence type="ECO:0000256" key="9">
    <source>
        <dbReference type="ARBA" id="ARBA00023136"/>
    </source>
</evidence>
<dbReference type="RefSeq" id="WP_144306239.1">
    <property type="nucleotide sequence ID" value="NZ_CP039543.1"/>
</dbReference>
<dbReference type="InterPro" id="IPR050338">
    <property type="entry name" value="DisA"/>
</dbReference>
<dbReference type="PROSITE" id="PS51794">
    <property type="entry name" value="DAC"/>
    <property type="match status" value="1"/>
</dbReference>
<dbReference type="InterPro" id="IPR036888">
    <property type="entry name" value="DNA_integrity_DisA_N_sf"/>
</dbReference>
<feature type="transmembrane region" description="Helical" evidence="10">
    <location>
        <begin position="14"/>
        <end position="31"/>
    </location>
</feature>
<reference evidence="12 15" key="2">
    <citation type="submission" date="2019-04" db="EMBL/GenBank/DDBJ databases">
        <title>Isolation and culture of sulfate reducing bacteria from the cold seep of the South China Sea.</title>
        <authorList>
            <person name="Sun C."/>
            <person name="Liu R."/>
        </authorList>
    </citation>
    <scope>NUCLEOTIDE SEQUENCE [LARGE SCALE GENOMIC DNA]</scope>
    <source>
        <strain evidence="12 15">CS1</strain>
    </source>
</reference>
<evidence type="ECO:0000259" key="11">
    <source>
        <dbReference type="PROSITE" id="PS51794"/>
    </source>
</evidence>
<keyword evidence="5 10" id="KW-0548">Nucleotidyltransferase</keyword>
<comment type="function">
    <text evidence="10">Catalyzes the condensation of 2 ATP molecules into cyclic di-AMP (c-di-AMP), a second messenger used to regulate differing processes in different bacteria.</text>
</comment>
<keyword evidence="4 10" id="KW-0812">Transmembrane</keyword>
<comment type="caution">
    <text evidence="10">Lacks conserved residue(s) required for the propagation of feature annotation.</text>
</comment>
<dbReference type="GO" id="GO:0006171">
    <property type="term" value="P:cAMP biosynthetic process"/>
    <property type="evidence" value="ECO:0007669"/>
    <property type="project" value="InterPro"/>
</dbReference>
<comment type="subunit">
    <text evidence="10">Probably a homodimer.</text>
</comment>
<dbReference type="Gene3D" id="3.40.1700.10">
    <property type="entry name" value="DNA integrity scanning protein, DisA, N-terminal domain"/>
    <property type="match status" value="1"/>
</dbReference>
<evidence type="ECO:0000313" key="14">
    <source>
        <dbReference type="Proteomes" id="UP000434052"/>
    </source>
</evidence>
<evidence type="ECO:0000313" key="13">
    <source>
        <dbReference type="EMBL" id="TVM32620.1"/>
    </source>
</evidence>
<gene>
    <name evidence="10" type="primary">dacA</name>
    <name evidence="13" type="ORF">DQK91_15175</name>
    <name evidence="12" type="ORF">E8L03_06290</name>
</gene>
<keyword evidence="6 10" id="KW-0547">Nucleotide-binding</keyword>
<reference evidence="13 14" key="1">
    <citation type="submission" date="2018-06" db="EMBL/GenBank/DDBJ databases">
        <title>Complete genome of Desulfovibrio marinus P48SEP.</title>
        <authorList>
            <person name="Crispim J.S."/>
            <person name="Vidigal P.M.P."/>
            <person name="Silva L.C.F."/>
            <person name="Araujo L.C."/>
            <person name="Laguardia C.N."/>
            <person name="Dias R.S."/>
            <person name="Sousa M.P."/>
            <person name="Paula S.O."/>
            <person name="Silva C."/>
        </authorList>
    </citation>
    <scope>NUCLEOTIDE SEQUENCE [LARGE SCALE GENOMIC DNA]</scope>
    <source>
        <strain evidence="13 14">P48SEP</strain>
    </source>
</reference>
<evidence type="ECO:0000256" key="3">
    <source>
        <dbReference type="ARBA" id="ARBA00022679"/>
    </source>
</evidence>
<comment type="catalytic activity">
    <reaction evidence="1 10">
        <text>2 ATP = 3',3'-c-di-AMP + 2 diphosphate</text>
        <dbReference type="Rhea" id="RHEA:35655"/>
        <dbReference type="ChEBI" id="CHEBI:30616"/>
        <dbReference type="ChEBI" id="CHEBI:33019"/>
        <dbReference type="ChEBI" id="CHEBI:71500"/>
        <dbReference type="EC" id="2.7.7.85"/>
    </reaction>
</comment>
<dbReference type="Pfam" id="PF19293">
    <property type="entry name" value="CdaA_N"/>
    <property type="match status" value="1"/>
</dbReference>
<evidence type="ECO:0000256" key="8">
    <source>
        <dbReference type="ARBA" id="ARBA00022989"/>
    </source>
</evidence>
<evidence type="ECO:0000256" key="4">
    <source>
        <dbReference type="ARBA" id="ARBA00022692"/>
    </source>
</evidence>
<keyword evidence="9 10" id="KW-0472">Membrane</keyword>
<dbReference type="PANTHER" id="PTHR34185">
    <property type="entry name" value="DIADENYLATE CYCLASE"/>
    <property type="match status" value="1"/>
</dbReference>
<evidence type="ECO:0000313" key="12">
    <source>
        <dbReference type="EMBL" id="QJT11252.1"/>
    </source>
</evidence>